<dbReference type="Gene3D" id="1.25.40.10">
    <property type="entry name" value="Tetratricopeptide repeat domain"/>
    <property type="match status" value="1"/>
</dbReference>
<evidence type="ECO:0000313" key="11">
    <source>
        <dbReference type="EMBL" id="SBS29432.1"/>
    </source>
</evidence>
<dbReference type="InterPro" id="IPR011990">
    <property type="entry name" value="TPR-like_helical_dom_sf"/>
</dbReference>
<keyword evidence="3 9" id="KW-0812">Transmembrane</keyword>
<dbReference type="STRING" id="1792290.MSP8886_01548"/>
<comment type="subcellular location">
    <subcellularLocation>
        <location evidence="1">Cell membrane</location>
        <topology evidence="1">Single-pass type II membrane protein</topology>
    </subcellularLocation>
</comment>
<dbReference type="AlphaFoldDB" id="A0A1A8TA81"/>
<feature type="domain" description="Ancillary SecYEG translocon subunit/Cell division coordinator CpoB TPR" evidence="10">
    <location>
        <begin position="15"/>
        <end position="211"/>
    </location>
</feature>
<reference evidence="11 12" key="1">
    <citation type="submission" date="2016-06" db="EMBL/GenBank/DDBJ databases">
        <authorList>
            <person name="Kjaerup R.B."/>
            <person name="Dalgaard T.S."/>
            <person name="Juul-Madsen H.R."/>
        </authorList>
    </citation>
    <scope>NUCLEOTIDE SEQUENCE [LARGE SCALE GENOMIC DNA]</scope>
    <source>
        <strain evidence="11 12">CECT 8886</strain>
    </source>
</reference>
<feature type="transmembrane region" description="Helical" evidence="9">
    <location>
        <begin position="21"/>
        <end position="42"/>
    </location>
</feature>
<evidence type="ECO:0000256" key="9">
    <source>
        <dbReference type="SAM" id="Phobius"/>
    </source>
</evidence>
<keyword evidence="2" id="KW-1003">Cell membrane</keyword>
<proteinExistence type="inferred from homology"/>
<accession>A0A1A8TA81</accession>
<dbReference type="GO" id="GO:0044877">
    <property type="term" value="F:protein-containing complex binding"/>
    <property type="evidence" value="ECO:0007669"/>
    <property type="project" value="InterPro"/>
</dbReference>
<gene>
    <name evidence="11" type="ORF">MSP8886_01548</name>
</gene>
<dbReference type="Proteomes" id="UP000092544">
    <property type="component" value="Unassembled WGS sequence"/>
</dbReference>
<evidence type="ECO:0000256" key="2">
    <source>
        <dbReference type="ARBA" id="ARBA00022475"/>
    </source>
</evidence>
<evidence type="ECO:0000256" key="6">
    <source>
        <dbReference type="ARBA" id="ARBA00023186"/>
    </source>
</evidence>
<evidence type="ECO:0000256" key="4">
    <source>
        <dbReference type="ARBA" id="ARBA00022989"/>
    </source>
</evidence>
<evidence type="ECO:0000256" key="1">
    <source>
        <dbReference type="ARBA" id="ARBA00004401"/>
    </source>
</evidence>
<keyword evidence="5 9" id="KW-0472">Membrane</keyword>
<keyword evidence="6" id="KW-0143">Chaperone</keyword>
<dbReference type="EMBL" id="FLOB01000002">
    <property type="protein sequence ID" value="SBS29432.1"/>
    <property type="molecule type" value="Genomic_DNA"/>
</dbReference>
<protein>
    <recommendedName>
        <fullName evidence="8">Ancillary SecYEG translocon subunit</fullName>
    </recommendedName>
</protein>
<dbReference type="GO" id="GO:0005886">
    <property type="term" value="C:plasma membrane"/>
    <property type="evidence" value="ECO:0007669"/>
    <property type="project" value="UniProtKB-SubCell"/>
</dbReference>
<evidence type="ECO:0000256" key="5">
    <source>
        <dbReference type="ARBA" id="ARBA00023136"/>
    </source>
</evidence>
<keyword evidence="4 9" id="KW-1133">Transmembrane helix</keyword>
<evidence type="ECO:0000256" key="3">
    <source>
        <dbReference type="ARBA" id="ARBA00022692"/>
    </source>
</evidence>
<dbReference type="RefSeq" id="WP_067014369.1">
    <property type="nucleotide sequence ID" value="NZ_FLOB01000002.1"/>
</dbReference>
<dbReference type="Pfam" id="PF09976">
    <property type="entry name" value="TPR_21"/>
    <property type="match status" value="1"/>
</dbReference>
<sequence>MSELKTEEEQIEAFKQWWKKYGTILLIAVVVVVGGYFGWQAWQRSQATHISEASALYQNLLQASGDLSDKDNQKTVAYISNQLKKDYSDTGYAMLGQLIAARLEVHNKDYDKAISDLEAAAKATDDASFKAIAYVRIARVLAQKADYSKALATLDKVTEPQFVAQREETAGDIYLLQGKRDEARAAYEKASKALGNKVQHPLLDIKLRDLVKG</sequence>
<evidence type="ECO:0000313" key="12">
    <source>
        <dbReference type="Proteomes" id="UP000092544"/>
    </source>
</evidence>
<evidence type="ECO:0000256" key="7">
    <source>
        <dbReference type="ARBA" id="ARBA00024197"/>
    </source>
</evidence>
<evidence type="ECO:0000259" key="10">
    <source>
        <dbReference type="Pfam" id="PF09976"/>
    </source>
</evidence>
<evidence type="ECO:0000256" key="8">
    <source>
        <dbReference type="ARBA" id="ARBA00024235"/>
    </source>
</evidence>
<keyword evidence="12" id="KW-1185">Reference proteome</keyword>
<dbReference type="InterPro" id="IPR026039">
    <property type="entry name" value="YfgM"/>
</dbReference>
<name>A0A1A8TA81_9GAMM</name>
<dbReference type="SUPFAM" id="SSF48452">
    <property type="entry name" value="TPR-like"/>
    <property type="match status" value="1"/>
</dbReference>
<dbReference type="PIRSF" id="PIRSF006170">
    <property type="entry name" value="YfgM"/>
    <property type="match status" value="1"/>
</dbReference>
<dbReference type="PANTHER" id="PTHR38035:SF1">
    <property type="entry name" value="ANCILLARY SECYEG TRANSLOCON SUBUNIT"/>
    <property type="match status" value="1"/>
</dbReference>
<comment type="similarity">
    <text evidence="7">Belongs to the YfgM family.</text>
</comment>
<dbReference type="InterPro" id="IPR018704">
    <property type="entry name" value="SecYEG/CpoB_TPR"/>
</dbReference>
<dbReference type="OrthoDB" id="9789675at2"/>
<dbReference type="PANTHER" id="PTHR38035">
    <property type="entry name" value="UPF0070 PROTEIN YFGM"/>
    <property type="match status" value="1"/>
</dbReference>
<organism evidence="11 12">
    <name type="scientific">Marinomonas spartinae</name>
    <dbReference type="NCBI Taxonomy" id="1792290"/>
    <lineage>
        <taxon>Bacteria</taxon>
        <taxon>Pseudomonadati</taxon>
        <taxon>Pseudomonadota</taxon>
        <taxon>Gammaproteobacteria</taxon>
        <taxon>Oceanospirillales</taxon>
        <taxon>Oceanospirillaceae</taxon>
        <taxon>Marinomonas</taxon>
    </lineage>
</organism>